<feature type="chain" id="PRO_5045953808" evidence="1">
    <location>
        <begin position="21"/>
        <end position="378"/>
    </location>
</feature>
<accession>A0ABS5M275</accession>
<dbReference type="SUPFAM" id="SSF56601">
    <property type="entry name" value="beta-lactamase/transpeptidase-like"/>
    <property type="match status" value="1"/>
</dbReference>
<dbReference type="PANTHER" id="PTHR46825:SF7">
    <property type="entry name" value="D-ALANYL-D-ALANINE CARBOXYPEPTIDASE"/>
    <property type="match status" value="1"/>
</dbReference>
<feature type="domain" description="Beta-lactamase-related" evidence="2">
    <location>
        <begin position="45"/>
        <end position="362"/>
    </location>
</feature>
<dbReference type="InterPro" id="IPR050491">
    <property type="entry name" value="AmpC-like"/>
</dbReference>
<keyword evidence="4" id="KW-1185">Reference proteome</keyword>
<comment type="caution">
    <text evidence="3">The sequence shown here is derived from an EMBL/GenBank/DDBJ whole genome shotgun (WGS) entry which is preliminary data.</text>
</comment>
<proteinExistence type="predicted"/>
<dbReference type="PANTHER" id="PTHR46825">
    <property type="entry name" value="D-ALANYL-D-ALANINE-CARBOXYPEPTIDASE/ENDOPEPTIDASE AMPH"/>
    <property type="match status" value="1"/>
</dbReference>
<dbReference type="PROSITE" id="PS51257">
    <property type="entry name" value="PROKAR_LIPOPROTEIN"/>
    <property type="match status" value="1"/>
</dbReference>
<reference evidence="3 4" key="1">
    <citation type="submission" date="2021-02" db="EMBL/GenBank/DDBJ databases">
        <title>Draft genome and description of Leucobacter sp nov strain Marseille-Q4368.</title>
        <authorList>
            <person name="Boxberger M."/>
            <person name="La Scola B."/>
        </authorList>
    </citation>
    <scope>NUCLEOTIDE SEQUENCE [LARGE SCALE GENOMIC DNA]</scope>
    <source>
        <strain evidence="3 4">Marseille-Q4368</strain>
    </source>
</reference>
<evidence type="ECO:0000259" key="2">
    <source>
        <dbReference type="Pfam" id="PF00144"/>
    </source>
</evidence>
<dbReference type="Proteomes" id="UP000811492">
    <property type="component" value="Unassembled WGS sequence"/>
</dbReference>
<organism evidence="3 4">
    <name type="scientific">Leucobacter manosquensis</name>
    <dbReference type="NCBI Taxonomy" id="2810611"/>
    <lineage>
        <taxon>Bacteria</taxon>
        <taxon>Bacillati</taxon>
        <taxon>Actinomycetota</taxon>
        <taxon>Actinomycetes</taxon>
        <taxon>Micrococcales</taxon>
        <taxon>Microbacteriaceae</taxon>
        <taxon>Leucobacter</taxon>
    </lineage>
</organism>
<name>A0ABS5M275_9MICO</name>
<dbReference type="EMBL" id="JAFEVO010000001">
    <property type="protein sequence ID" value="MBS3181283.1"/>
    <property type="molecule type" value="Genomic_DNA"/>
</dbReference>
<dbReference type="InterPro" id="IPR012338">
    <property type="entry name" value="Beta-lactam/transpept-like"/>
</dbReference>
<dbReference type="InterPro" id="IPR001466">
    <property type="entry name" value="Beta-lactam-related"/>
</dbReference>
<keyword evidence="1" id="KW-0732">Signal</keyword>
<sequence length="378" mass="39111">MSTRARWGLSAVLLSGFLVAGCAPLAADAKHGEDAPHASGDAETFASAVDAALAGSGVPGGAIVVTGSDGGNAFEYAFGRAAEGRDVTLQTPFAYRSMTKSFVGTVVLQLADEGVLSLSDPVSLYVDGVPNGDEITIEQLGTMRSGVANYSGSPRLTDLLVVDPAREPAVTELLDLAFPDSPEFAPGDAYEYSNTNTLLLGEVITSATGRPWYDEVDDRLLAALDLDSVTDGLSDSDRDAAGYQLADGAVVEELPWVAPGWFGAAGALAGDVGDLAVWGRALGTGAELAADTQQWRLDSFGATDDDARSPEYDAYGFAIGEIDGWVGHTGNGLGFQGLVMHDPDSGRTVALLINGTGEDPDLPAHVFTEILPVIDDAP</sequence>
<protein>
    <submittedName>
        <fullName evidence="3">Beta-lactamase family protein</fullName>
    </submittedName>
</protein>
<dbReference type="Pfam" id="PF00144">
    <property type="entry name" value="Beta-lactamase"/>
    <property type="match status" value="1"/>
</dbReference>
<evidence type="ECO:0000313" key="3">
    <source>
        <dbReference type="EMBL" id="MBS3181283.1"/>
    </source>
</evidence>
<feature type="signal peptide" evidence="1">
    <location>
        <begin position="1"/>
        <end position="20"/>
    </location>
</feature>
<evidence type="ECO:0000313" key="4">
    <source>
        <dbReference type="Proteomes" id="UP000811492"/>
    </source>
</evidence>
<dbReference type="RefSeq" id="WP_211648404.1">
    <property type="nucleotide sequence ID" value="NZ_JAFEVO010000001.1"/>
</dbReference>
<evidence type="ECO:0000256" key="1">
    <source>
        <dbReference type="SAM" id="SignalP"/>
    </source>
</evidence>
<gene>
    <name evidence="3" type="ORF">JSQ98_03595</name>
</gene>
<dbReference type="Gene3D" id="3.40.710.10">
    <property type="entry name" value="DD-peptidase/beta-lactamase superfamily"/>
    <property type="match status" value="1"/>
</dbReference>